<feature type="compositionally biased region" description="Basic residues" evidence="1">
    <location>
        <begin position="22"/>
        <end position="31"/>
    </location>
</feature>
<keyword evidence="3" id="KW-1185">Reference proteome</keyword>
<protein>
    <submittedName>
        <fullName evidence="2">Uncharacterized protein</fullName>
    </submittedName>
</protein>
<feature type="region of interest" description="Disordered" evidence="1">
    <location>
        <begin position="120"/>
        <end position="172"/>
    </location>
</feature>
<sequence>MSSPWRLGRRGPSRSASVAWRRSVRAPRHAQARPGRPPGHRPPELGQGGRVQFVGAVGQALGQAQRHARRGQETARQRQGLVLQRLGRVQGVHEAEPLRFLGVDAPPRHQQFLGLGQADRARQQMQRAHVGQRPDAQEHHAERGARGGQDEVGAQREGEAAAPGRPVDRGDHGNLQVAQLLQPHVHVLQPLAHAGRLRAVGQAFAHGLDVAASAEAAVAAGQHQCARLVFTQRGQHVGVVGAQRHRQWAARFGAQVAEHRDAVGADV</sequence>
<evidence type="ECO:0000313" key="3">
    <source>
        <dbReference type="Proteomes" id="UP000507140"/>
    </source>
</evidence>
<comment type="caution">
    <text evidence="2">The sequence shown here is derived from an EMBL/GenBank/DDBJ whole genome shotgun (WGS) entry which is preliminary data.</text>
</comment>
<gene>
    <name evidence="2" type="ORF">LMG3415_05191</name>
</gene>
<accession>A0ABM8LKF3</accession>
<evidence type="ECO:0000256" key="1">
    <source>
        <dbReference type="SAM" id="MobiDB-lite"/>
    </source>
</evidence>
<evidence type="ECO:0000313" key="2">
    <source>
        <dbReference type="EMBL" id="CAB3915120.1"/>
    </source>
</evidence>
<organism evidence="2 3">
    <name type="scientific">Achromobacter mucicolens</name>
    <dbReference type="NCBI Taxonomy" id="1389922"/>
    <lineage>
        <taxon>Bacteria</taxon>
        <taxon>Pseudomonadati</taxon>
        <taxon>Pseudomonadota</taxon>
        <taxon>Betaproteobacteria</taxon>
        <taxon>Burkholderiales</taxon>
        <taxon>Alcaligenaceae</taxon>
        <taxon>Achromobacter</taxon>
    </lineage>
</organism>
<dbReference type="Proteomes" id="UP000507140">
    <property type="component" value="Unassembled WGS sequence"/>
</dbReference>
<reference evidence="2 3" key="1">
    <citation type="submission" date="2020-04" db="EMBL/GenBank/DDBJ databases">
        <authorList>
            <person name="De Canck E."/>
        </authorList>
    </citation>
    <scope>NUCLEOTIDE SEQUENCE [LARGE SCALE GENOMIC DNA]</scope>
    <source>
        <strain evidence="2 3">LMG 3415</strain>
    </source>
</reference>
<dbReference type="EMBL" id="CADIKR010000008">
    <property type="protein sequence ID" value="CAB3915120.1"/>
    <property type="molecule type" value="Genomic_DNA"/>
</dbReference>
<feature type="compositionally biased region" description="Basic and acidic residues" evidence="1">
    <location>
        <begin position="135"/>
        <end position="159"/>
    </location>
</feature>
<proteinExistence type="predicted"/>
<feature type="region of interest" description="Disordered" evidence="1">
    <location>
        <begin position="1"/>
        <end position="50"/>
    </location>
</feature>
<name>A0ABM8LKF3_9BURK</name>